<evidence type="ECO:0000256" key="8">
    <source>
        <dbReference type="ARBA" id="ARBA00023136"/>
    </source>
</evidence>
<evidence type="ECO:0000256" key="5">
    <source>
        <dbReference type="ARBA" id="ARBA00022968"/>
    </source>
</evidence>
<dbReference type="RefSeq" id="XP_038065007.1">
    <property type="nucleotide sequence ID" value="XM_038209079.1"/>
</dbReference>
<dbReference type="PANTHER" id="PTHR12129">
    <property type="entry name" value="HEPARAN SULFATE 2-O-SULFOTRANSFERASE"/>
    <property type="match status" value="1"/>
</dbReference>
<name>A0A914AMP3_PATMI</name>
<sequence>MRRNRKVILLVCIGLCLIAGVQYVRFKREKADRKMAPEIRRKGAEVQHTDLGRAGSNQLKPDQTGKELRVALISQLSQNKSVGSGSGSTGNNTTKKGFGQTYYKWNDLVSHSWKTLPLKKSKKGSLVPGLTREEATKAVIYTRIPKTGSRFMLDLIRSAADKNKFYMIYSVVFNHSGVIQDRFARAVGRIRPPFLLARQLFFIDFTEFKMAQPTYFSMIRDPVDRLVSSFNFNRFGDGTRNKWHKMFRGNKNLTLDDCILHNETECSIESASVTIRYFCGHDLRCKTPSDWSLGRAMVNVMRYYSVVGLTEDYDGTLKVLEKRLPHFFKGLPGLYTRANGKIKTASKKKYRPSPVAEEVLRQRLHLEYTFYNFVKSRLHNLKKALAI</sequence>
<dbReference type="AlphaFoldDB" id="A0A914AMP3"/>
<protein>
    <submittedName>
        <fullName evidence="10">Uncharacterized protein</fullName>
    </submittedName>
</protein>
<dbReference type="SUPFAM" id="SSF52540">
    <property type="entry name" value="P-loop containing nucleoside triphosphate hydrolases"/>
    <property type="match status" value="1"/>
</dbReference>
<dbReference type="InterPro" id="IPR027417">
    <property type="entry name" value="P-loop_NTPase"/>
</dbReference>
<evidence type="ECO:0000256" key="4">
    <source>
        <dbReference type="ARBA" id="ARBA00022692"/>
    </source>
</evidence>
<evidence type="ECO:0000256" key="1">
    <source>
        <dbReference type="ARBA" id="ARBA00004323"/>
    </source>
</evidence>
<keyword evidence="7" id="KW-0333">Golgi apparatus</keyword>
<keyword evidence="3" id="KW-0808">Transferase</keyword>
<evidence type="ECO:0000256" key="2">
    <source>
        <dbReference type="ARBA" id="ARBA00010569"/>
    </source>
</evidence>
<keyword evidence="4" id="KW-0812">Transmembrane</keyword>
<keyword evidence="8" id="KW-0472">Membrane</keyword>
<comment type="similarity">
    <text evidence="2">Belongs to the sulfotransferase 3 family.</text>
</comment>
<dbReference type="Pfam" id="PF03567">
    <property type="entry name" value="Sulfotransfer_2"/>
    <property type="match status" value="1"/>
</dbReference>
<evidence type="ECO:0000256" key="7">
    <source>
        <dbReference type="ARBA" id="ARBA00023034"/>
    </source>
</evidence>
<dbReference type="Gene3D" id="3.40.50.300">
    <property type="entry name" value="P-loop containing nucleotide triphosphate hydrolases"/>
    <property type="match status" value="1"/>
</dbReference>
<evidence type="ECO:0000256" key="3">
    <source>
        <dbReference type="ARBA" id="ARBA00022679"/>
    </source>
</evidence>
<dbReference type="EnsemblMetazoa" id="XM_038209079.1">
    <property type="protein sequence ID" value="XP_038065007.1"/>
    <property type="gene ID" value="LOC119735382"/>
</dbReference>
<accession>A0A914AMP3</accession>
<evidence type="ECO:0000256" key="9">
    <source>
        <dbReference type="ARBA" id="ARBA00023180"/>
    </source>
</evidence>
<dbReference type="InterPro" id="IPR007734">
    <property type="entry name" value="Heparan_SO4_2-O-STrfase"/>
</dbReference>
<reference evidence="10" key="1">
    <citation type="submission" date="2022-11" db="UniProtKB">
        <authorList>
            <consortium name="EnsemblMetazoa"/>
        </authorList>
    </citation>
    <scope>IDENTIFICATION</scope>
</reference>
<keyword evidence="11" id="KW-1185">Reference proteome</keyword>
<dbReference type="GO" id="GO:0008146">
    <property type="term" value="F:sulfotransferase activity"/>
    <property type="evidence" value="ECO:0007669"/>
    <property type="project" value="InterPro"/>
</dbReference>
<dbReference type="Proteomes" id="UP000887568">
    <property type="component" value="Unplaced"/>
</dbReference>
<dbReference type="InterPro" id="IPR005331">
    <property type="entry name" value="Sulfotransferase"/>
</dbReference>
<proteinExistence type="inferred from homology"/>
<dbReference type="OrthoDB" id="10019582at2759"/>
<dbReference type="GO" id="GO:0000139">
    <property type="term" value="C:Golgi membrane"/>
    <property type="evidence" value="ECO:0007669"/>
    <property type="project" value="UniProtKB-SubCell"/>
</dbReference>
<keyword evidence="9" id="KW-0325">Glycoprotein</keyword>
<organism evidence="10 11">
    <name type="scientific">Patiria miniata</name>
    <name type="common">Bat star</name>
    <name type="synonym">Asterina miniata</name>
    <dbReference type="NCBI Taxonomy" id="46514"/>
    <lineage>
        <taxon>Eukaryota</taxon>
        <taxon>Metazoa</taxon>
        <taxon>Echinodermata</taxon>
        <taxon>Eleutherozoa</taxon>
        <taxon>Asterozoa</taxon>
        <taxon>Asteroidea</taxon>
        <taxon>Valvatacea</taxon>
        <taxon>Valvatida</taxon>
        <taxon>Asterinidae</taxon>
        <taxon>Patiria</taxon>
    </lineage>
</organism>
<dbReference type="OMA" id="DPHCTFE"/>
<keyword evidence="6" id="KW-1133">Transmembrane helix</keyword>
<evidence type="ECO:0000256" key="6">
    <source>
        <dbReference type="ARBA" id="ARBA00022989"/>
    </source>
</evidence>
<comment type="subcellular location">
    <subcellularLocation>
        <location evidence="1">Golgi apparatus membrane</location>
        <topology evidence="1">Single-pass type II membrane protein</topology>
    </subcellularLocation>
</comment>
<keyword evidence="5" id="KW-0735">Signal-anchor</keyword>
<evidence type="ECO:0000313" key="10">
    <source>
        <dbReference type="EnsemblMetazoa" id="XP_038065007.1"/>
    </source>
</evidence>
<dbReference type="PANTHER" id="PTHR12129:SF15">
    <property type="entry name" value="URONYL 2-SULFOTRANSFERASE"/>
    <property type="match status" value="1"/>
</dbReference>
<evidence type="ECO:0000313" key="11">
    <source>
        <dbReference type="Proteomes" id="UP000887568"/>
    </source>
</evidence>
<dbReference type="GeneID" id="119735382"/>